<dbReference type="AlphaFoldDB" id="A0A316U4V3"/>
<dbReference type="Pfam" id="PF03676">
    <property type="entry name" value="PHAF1"/>
    <property type="match status" value="1"/>
</dbReference>
<dbReference type="OrthoDB" id="411211at2759"/>
<dbReference type="STRING" id="1684307.A0A316U4V3"/>
<dbReference type="GeneID" id="37014338"/>
<protein>
    <submittedName>
        <fullName evidence="2">Uncharacterized protein</fullName>
    </submittedName>
</protein>
<feature type="region of interest" description="Disordered" evidence="1">
    <location>
        <begin position="479"/>
        <end position="544"/>
    </location>
</feature>
<feature type="compositionally biased region" description="Low complexity" evidence="1">
    <location>
        <begin position="485"/>
        <end position="502"/>
    </location>
</feature>
<keyword evidence="3" id="KW-1185">Reference proteome</keyword>
<dbReference type="RefSeq" id="XP_025347437.1">
    <property type="nucleotide sequence ID" value="XM_025492604.1"/>
</dbReference>
<evidence type="ECO:0000256" key="1">
    <source>
        <dbReference type="SAM" id="MobiDB-lite"/>
    </source>
</evidence>
<accession>A0A316U4V3</accession>
<evidence type="ECO:0000313" key="2">
    <source>
        <dbReference type="EMBL" id="PWN20277.1"/>
    </source>
</evidence>
<feature type="compositionally biased region" description="Low complexity" evidence="1">
    <location>
        <begin position="509"/>
        <end position="525"/>
    </location>
</feature>
<sequence>MTSFSPPLTSTSSPRLGPSSSSSSSTSRAAPPTISLPLSPGAGLGPFVLGSTVYTTLRYLRHSSTNHSKGQGHTQQANGPTLFPRVTFDFEAHDPRDGLVVVRPDCRLSCVFDGGRMKVVVLTLANEGSEEDIGASSGVNGESEEAAYRRRVELLWKGKILYADGGEEGGRSRSASSMLSRGDIQQMFGPTYPARRYTSTDGLHDYLPLSGNKTSASSSSSSSTSRLPLQKERWLLSYDGFSFLFAAEGQDRSELSKNARPIALVLHVGEDPLNPGEVPWPRMEPHAGLKRGSETRAISLEGQITDTAQCDGIWKDANVASAGMIVEEAIIRPHRGLTLQLMRTPNDATTGSTPTRSRLQLKLHETSQQDVLLDLGAPERKWVKGEKGMVDGFSMEEGADEVDFGISPTPPTFYSYPSLGLDLLFAPLSPEQGEPEEEDESHLPLLRRIVVHSDVPGSATWGRFEHVNWKVEIPALGMGAKDGSEPTSKPTTTSTSVNVNGTIKKKTTTKSSAAITASKTSGTSTPVPPSSEEEEQGAGEGKVEYLDWRTDLPTLYSRLSSRLPSSSTTSSSANTREVLDLDRSTSSEFRSLLTLDVRTTLRGFPGLVGEVLPLPVGGATSTGTAIDEKRKMEVQGRRTGGTEEERGVVVAWTIC</sequence>
<organism evidence="2 3">
    <name type="scientific">Pseudomicrostroma glucosiphilum</name>
    <dbReference type="NCBI Taxonomy" id="1684307"/>
    <lineage>
        <taxon>Eukaryota</taxon>
        <taxon>Fungi</taxon>
        <taxon>Dikarya</taxon>
        <taxon>Basidiomycota</taxon>
        <taxon>Ustilaginomycotina</taxon>
        <taxon>Exobasidiomycetes</taxon>
        <taxon>Microstromatales</taxon>
        <taxon>Microstromatales incertae sedis</taxon>
        <taxon>Pseudomicrostroma</taxon>
    </lineage>
</organism>
<gene>
    <name evidence="2" type="ORF">BCV69DRAFT_283153</name>
</gene>
<dbReference type="Proteomes" id="UP000245942">
    <property type="component" value="Unassembled WGS sequence"/>
</dbReference>
<dbReference type="EMBL" id="KZ819328">
    <property type="protein sequence ID" value="PWN20277.1"/>
    <property type="molecule type" value="Genomic_DNA"/>
</dbReference>
<name>A0A316U4V3_9BASI</name>
<dbReference type="InterPro" id="IPR005373">
    <property type="entry name" value="PHAF1"/>
</dbReference>
<proteinExistence type="predicted"/>
<reference evidence="2 3" key="1">
    <citation type="journal article" date="2018" name="Mol. Biol. Evol.">
        <title>Broad Genomic Sampling Reveals a Smut Pathogenic Ancestry of the Fungal Clade Ustilaginomycotina.</title>
        <authorList>
            <person name="Kijpornyongpan T."/>
            <person name="Mondo S.J."/>
            <person name="Barry K."/>
            <person name="Sandor L."/>
            <person name="Lee J."/>
            <person name="Lipzen A."/>
            <person name="Pangilinan J."/>
            <person name="LaButti K."/>
            <person name="Hainaut M."/>
            <person name="Henrissat B."/>
            <person name="Grigoriev I.V."/>
            <person name="Spatafora J.W."/>
            <person name="Aime M.C."/>
        </authorList>
    </citation>
    <scope>NUCLEOTIDE SEQUENCE [LARGE SCALE GENOMIC DNA]</scope>
    <source>
        <strain evidence="2 3">MCA 4718</strain>
    </source>
</reference>
<feature type="region of interest" description="Disordered" evidence="1">
    <location>
        <begin position="1"/>
        <end position="34"/>
    </location>
</feature>
<evidence type="ECO:0000313" key="3">
    <source>
        <dbReference type="Proteomes" id="UP000245942"/>
    </source>
</evidence>